<organism evidence="1">
    <name type="scientific">Rhizophora mucronata</name>
    <name type="common">Asiatic mangrove</name>
    <dbReference type="NCBI Taxonomy" id="61149"/>
    <lineage>
        <taxon>Eukaryota</taxon>
        <taxon>Viridiplantae</taxon>
        <taxon>Streptophyta</taxon>
        <taxon>Embryophyta</taxon>
        <taxon>Tracheophyta</taxon>
        <taxon>Spermatophyta</taxon>
        <taxon>Magnoliopsida</taxon>
        <taxon>eudicotyledons</taxon>
        <taxon>Gunneridae</taxon>
        <taxon>Pentapetalae</taxon>
        <taxon>rosids</taxon>
        <taxon>fabids</taxon>
        <taxon>Malpighiales</taxon>
        <taxon>Rhizophoraceae</taxon>
        <taxon>Rhizophora</taxon>
    </lineage>
</organism>
<evidence type="ECO:0000313" key="1">
    <source>
        <dbReference type="EMBL" id="MBX01019.1"/>
    </source>
</evidence>
<dbReference type="AlphaFoldDB" id="A0A2P2K5Q2"/>
<accession>A0A2P2K5Q2</accession>
<proteinExistence type="predicted"/>
<name>A0A2P2K5Q2_RHIMU</name>
<sequence>MFQDILIHAPYPVHALLGIIQVLGLDTALGHTLLPQGCKTTLLPLLEDMWTIQDLLEVLHQIEMATTMVDCILQDCILRFMMMQKICMKMAVENLLMIMRKSKPGDLHRAGRQDHPQGLDLDLLTCEPGKADKMGKLW</sequence>
<reference evidence="1" key="1">
    <citation type="submission" date="2018-02" db="EMBL/GenBank/DDBJ databases">
        <title>Rhizophora mucronata_Transcriptome.</title>
        <authorList>
            <person name="Meera S.P."/>
            <person name="Sreeshan A."/>
            <person name="Augustine A."/>
        </authorList>
    </citation>
    <scope>NUCLEOTIDE SEQUENCE</scope>
    <source>
        <tissue evidence="1">Leaf</tissue>
    </source>
</reference>
<dbReference type="EMBL" id="GGEC01020535">
    <property type="protein sequence ID" value="MBX01019.1"/>
    <property type="molecule type" value="Transcribed_RNA"/>
</dbReference>
<protein>
    <submittedName>
        <fullName evidence="1">Serine/arginine-rich splicing factor 12</fullName>
    </submittedName>
</protein>